<reference evidence="2" key="1">
    <citation type="submission" date="2021-02" db="EMBL/GenBank/DDBJ databases">
        <authorList>
            <person name="Dougan E. K."/>
            <person name="Rhodes N."/>
            <person name="Thang M."/>
            <person name="Chan C."/>
        </authorList>
    </citation>
    <scope>NUCLEOTIDE SEQUENCE</scope>
</reference>
<feature type="compositionally biased region" description="Low complexity" evidence="1">
    <location>
        <begin position="326"/>
        <end position="341"/>
    </location>
</feature>
<evidence type="ECO:0000313" key="3">
    <source>
        <dbReference type="Proteomes" id="UP000626109"/>
    </source>
</evidence>
<comment type="caution">
    <text evidence="2">The sequence shown here is derived from an EMBL/GenBank/DDBJ whole genome shotgun (WGS) entry which is preliminary data.</text>
</comment>
<dbReference type="PANTHER" id="PTHR15439:SF0">
    <property type="entry name" value="CELL DIVISION CYCLE AND APOPTOSIS REGULATOR PROTEIN 1-RELATED"/>
    <property type="match status" value="1"/>
</dbReference>
<dbReference type="GO" id="GO:0006511">
    <property type="term" value="P:ubiquitin-dependent protein catabolic process"/>
    <property type="evidence" value="ECO:0007669"/>
    <property type="project" value="TreeGrafter"/>
</dbReference>
<dbReference type="GO" id="GO:0016567">
    <property type="term" value="P:protein ubiquitination"/>
    <property type="evidence" value="ECO:0007669"/>
    <property type="project" value="InterPro"/>
</dbReference>
<dbReference type="GO" id="GO:0006397">
    <property type="term" value="P:mRNA processing"/>
    <property type="evidence" value="ECO:0007669"/>
    <property type="project" value="InterPro"/>
</dbReference>
<gene>
    <name evidence="2" type="ORF">PGLA2088_LOCUS13373</name>
</gene>
<accession>A0A813IYP5</accession>
<dbReference type="GO" id="GO:0005634">
    <property type="term" value="C:nucleus"/>
    <property type="evidence" value="ECO:0007669"/>
    <property type="project" value="TreeGrafter"/>
</dbReference>
<evidence type="ECO:0000313" key="2">
    <source>
        <dbReference type="EMBL" id="CAE8658303.1"/>
    </source>
</evidence>
<dbReference type="InterPro" id="IPR033489">
    <property type="entry name" value="RBBP6"/>
</dbReference>
<feature type="compositionally biased region" description="Low complexity" evidence="1">
    <location>
        <begin position="264"/>
        <end position="297"/>
    </location>
</feature>
<dbReference type="PANTHER" id="PTHR15439">
    <property type="entry name" value="RETINOBLASTOMA-BINDING PROTEIN 6"/>
    <property type="match status" value="1"/>
</dbReference>
<dbReference type="GO" id="GO:0061630">
    <property type="term" value="F:ubiquitin protein ligase activity"/>
    <property type="evidence" value="ECO:0007669"/>
    <property type="project" value="InterPro"/>
</dbReference>
<feature type="non-terminal residue" evidence="2">
    <location>
        <position position="1"/>
    </location>
</feature>
<evidence type="ECO:0000256" key="1">
    <source>
        <dbReference type="SAM" id="MobiDB-lite"/>
    </source>
</evidence>
<feature type="compositionally biased region" description="Basic and acidic residues" evidence="1">
    <location>
        <begin position="315"/>
        <end position="324"/>
    </location>
</feature>
<name>A0A813IYP5_POLGL</name>
<proteinExistence type="predicted"/>
<dbReference type="Proteomes" id="UP000626109">
    <property type="component" value="Unassembled WGS sequence"/>
</dbReference>
<dbReference type="AlphaFoldDB" id="A0A813IYP5"/>
<feature type="non-terminal residue" evidence="2">
    <location>
        <position position="390"/>
    </location>
</feature>
<dbReference type="EMBL" id="CAJNNW010015996">
    <property type="protein sequence ID" value="CAE8658303.1"/>
    <property type="molecule type" value="Genomic_DNA"/>
</dbReference>
<feature type="region of interest" description="Disordered" evidence="1">
    <location>
        <begin position="264"/>
        <end position="349"/>
    </location>
</feature>
<protein>
    <submittedName>
        <fullName evidence="2">Uncharacterized protein</fullName>
    </submittedName>
</protein>
<sequence length="390" mass="42537">AACSVSLAPASAWSSSGGLPHERSAISGFEASLRELLPRTSKQPAPGSYADFHRLPPGLGKLYHEMAWSTACSGFGLIAGRGRPKNCRAFSSLGEWAEQALGLHRDVASVLDHSSLPDANPALEVSLKLSLATFTGAKEFFMTDLSQLLRPSWTGEEVETAASAVPWVARSPVPQLLEAIAWEICSNNMKGICDRSQLFDGALEFLKPGNLNWNRFRLALRASVVSTLRGMTPVEVVSGNFLLSDMLRAGPEFWKTVAQVSSSQSASHSPPASLASYAADNNNNSNKNNNNNYNHSNNNKDTEHSPPASLASYAADRDTEHEVTDNNNNNNNHNNNNNNKNNNKKKKNNNKYKDTEQEVTAVHPYSLCKDTLDPVHLRTETAGSEVRDYE</sequence>
<organism evidence="2 3">
    <name type="scientific">Polarella glacialis</name>
    <name type="common">Dinoflagellate</name>
    <dbReference type="NCBI Taxonomy" id="89957"/>
    <lineage>
        <taxon>Eukaryota</taxon>
        <taxon>Sar</taxon>
        <taxon>Alveolata</taxon>
        <taxon>Dinophyceae</taxon>
        <taxon>Suessiales</taxon>
        <taxon>Suessiaceae</taxon>
        <taxon>Polarella</taxon>
    </lineage>
</organism>